<evidence type="ECO:0000313" key="1">
    <source>
        <dbReference type="EMBL" id="MDP8174706.1"/>
    </source>
</evidence>
<accession>A0AAJ6NDA4</accession>
<dbReference type="PIRSF" id="PIRSF029037">
    <property type="entry name" value="UCP029037_Zn_ribbon"/>
    <property type="match status" value="1"/>
</dbReference>
<dbReference type="AlphaFoldDB" id="A0AAJ6NDA4"/>
<name>A0AAJ6NDA4_9PAST</name>
<evidence type="ECO:0000313" key="2">
    <source>
        <dbReference type="Proteomes" id="UP001231736"/>
    </source>
</evidence>
<sequence length="257" mass="29934">MYQAIAKFSYPYFDEDFTALIFRVINQWRANGQMIGREAGVTHFQSVDDAFFQVNLSIPRQDSLATKYNSKEVNSALHKAEKYGVSLASVEIVGKDYRADMTSSQQNGDFFILYTTHLDSCSPVFNSQHFLPIPLYEITHSNQEMAQQILKWQEDWQACDQLQMNGLTLEQIAVQQISQHNSELSLRGRQLCNQIQQSTQTPTYYYLYRLGSDEEQEYNRKCPSCNGEWKLPQPIHEIFYFKCDKCRLISNLSWEVL</sequence>
<dbReference type="Proteomes" id="UP001231736">
    <property type="component" value="Unassembled WGS sequence"/>
</dbReference>
<gene>
    <name evidence="1" type="ORF">QJU97_04425</name>
</gene>
<dbReference type="EMBL" id="JASAYT010000011">
    <property type="protein sequence ID" value="MDP8174706.1"/>
    <property type="molecule type" value="Genomic_DNA"/>
</dbReference>
<organism evidence="1 2">
    <name type="scientific">Phocoenobacter skyensis</name>
    <dbReference type="NCBI Taxonomy" id="97481"/>
    <lineage>
        <taxon>Bacteria</taxon>
        <taxon>Pseudomonadati</taxon>
        <taxon>Pseudomonadota</taxon>
        <taxon>Gammaproteobacteria</taxon>
        <taxon>Pasteurellales</taxon>
        <taxon>Pasteurellaceae</taxon>
        <taxon>Phocoenobacter</taxon>
    </lineage>
</organism>
<proteinExistence type="predicted"/>
<dbReference type="InterPro" id="IPR016908">
    <property type="entry name" value="UCP029037"/>
</dbReference>
<dbReference type="RefSeq" id="WP_306375876.1">
    <property type="nucleotide sequence ID" value="NZ_JASAYT010000011.1"/>
</dbReference>
<reference evidence="1" key="1">
    <citation type="journal article" date="2023" name="Front. Microbiol.">
        <title>Phylogeography and host specificity of Pasteurellaceae pathogenic to sea-farmed fish in the north-east Atlantic.</title>
        <authorList>
            <person name="Gulla S."/>
            <person name="Colquhoun D.J."/>
            <person name="Olsen A.B."/>
            <person name="Spilsberg B."/>
            <person name="Lagesen K."/>
            <person name="Aakesson C.P."/>
            <person name="Strom S."/>
            <person name="Manji F."/>
            <person name="Birkbeck T.H."/>
            <person name="Nilsen H.K."/>
        </authorList>
    </citation>
    <scope>NUCLEOTIDE SEQUENCE</scope>
    <source>
        <strain evidence="1">98B1</strain>
    </source>
</reference>
<protein>
    <submittedName>
        <fullName evidence="1">Zn-ribbon-containing protein</fullName>
    </submittedName>
</protein>
<comment type="caution">
    <text evidence="1">The sequence shown here is derived from an EMBL/GenBank/DDBJ whole genome shotgun (WGS) entry which is preliminary data.</text>
</comment>
<dbReference type="Pfam" id="PF10071">
    <property type="entry name" value="DUF2310"/>
    <property type="match status" value="1"/>
</dbReference>